<accession>A0ACC2DJH8</accession>
<proteinExistence type="predicted"/>
<reference evidence="2" key="1">
    <citation type="journal article" date="2024" name="Proc. Natl. Acad. Sci. U.S.A.">
        <title>Extraordinary preservation of gene collinearity over three hundred million years revealed in homosporous lycophytes.</title>
        <authorList>
            <person name="Li C."/>
            <person name="Wickell D."/>
            <person name="Kuo L.Y."/>
            <person name="Chen X."/>
            <person name="Nie B."/>
            <person name="Liao X."/>
            <person name="Peng D."/>
            <person name="Ji J."/>
            <person name="Jenkins J."/>
            <person name="Williams M."/>
            <person name="Shu S."/>
            <person name="Plott C."/>
            <person name="Barry K."/>
            <person name="Rajasekar S."/>
            <person name="Grimwood J."/>
            <person name="Han X."/>
            <person name="Sun S."/>
            <person name="Hou Z."/>
            <person name="He W."/>
            <person name="Dai G."/>
            <person name="Sun C."/>
            <person name="Schmutz J."/>
            <person name="Leebens-Mack J.H."/>
            <person name="Li F.W."/>
            <person name="Wang L."/>
        </authorList>
    </citation>
    <scope>NUCLEOTIDE SEQUENCE [LARGE SCALE GENOMIC DNA]</scope>
    <source>
        <strain evidence="2">cv. PW_Plant_1</strain>
    </source>
</reference>
<keyword evidence="2" id="KW-1185">Reference proteome</keyword>
<evidence type="ECO:0000313" key="2">
    <source>
        <dbReference type="Proteomes" id="UP001162992"/>
    </source>
</evidence>
<evidence type="ECO:0000313" key="1">
    <source>
        <dbReference type="EMBL" id="KAJ7554335.1"/>
    </source>
</evidence>
<comment type="caution">
    <text evidence="1">The sequence shown here is derived from an EMBL/GenBank/DDBJ whole genome shotgun (WGS) entry which is preliminary data.</text>
</comment>
<sequence length="352" mass="39263">MSGFVHEFMKLAAIWVLCQSLVCVAASRLQLNADNHHPALRFDFYKESCPQLDQIVNETVAYYNSQDPTTPAPLLRLLFHDCFVQGCDASVLINTSKKIVAEKDADINFSLGNFFIIDEIKHKLEQVCPDTVSCADVLAVTAVYSIKLAGGPLYPIELGRRDALTSYAPSSQVGMPAFHLNVSGLLENFKSAGLDIVDLVALSGGHTIGQGHCKSIADRLYPKLDPQYKMGLGKELLRQCTDNGTLHAPHFDPDYQYFIDPVTPLVFDNQYFKNLGSKLGLFTSDKDLFHDPRTIQLVEHYATNQTAFFEQFGISLRKMGRINVLTGTQGQIRKQCWVRNSHNADPTFDPDK</sequence>
<name>A0ACC2DJH8_DIPCM</name>
<dbReference type="Proteomes" id="UP001162992">
    <property type="component" value="Chromosome 6"/>
</dbReference>
<protein>
    <submittedName>
        <fullName evidence="1">Uncharacterized protein</fullName>
    </submittedName>
</protein>
<organism evidence="1 2">
    <name type="scientific">Diphasiastrum complanatum</name>
    <name type="common">Issler's clubmoss</name>
    <name type="synonym">Lycopodium complanatum</name>
    <dbReference type="NCBI Taxonomy" id="34168"/>
    <lineage>
        <taxon>Eukaryota</taxon>
        <taxon>Viridiplantae</taxon>
        <taxon>Streptophyta</taxon>
        <taxon>Embryophyta</taxon>
        <taxon>Tracheophyta</taxon>
        <taxon>Lycopodiopsida</taxon>
        <taxon>Lycopodiales</taxon>
        <taxon>Lycopodiaceae</taxon>
        <taxon>Lycopodioideae</taxon>
        <taxon>Diphasiastrum</taxon>
    </lineage>
</organism>
<dbReference type="EMBL" id="CM055097">
    <property type="protein sequence ID" value="KAJ7554335.1"/>
    <property type="molecule type" value="Genomic_DNA"/>
</dbReference>
<gene>
    <name evidence="1" type="ORF">O6H91_06G135500</name>
</gene>